<evidence type="ECO:0000259" key="1">
    <source>
        <dbReference type="Pfam" id="PF03235"/>
    </source>
</evidence>
<sequence>MSYQTPITIRESIRRIQARELVLPAIQREFVWQPWQIEQLFDSLLRGYPISTFLFWQVKPEMVSKFQWYDFLTFYHERDHRHNHKAVVPMGQGVTAVLDGQQRLTSLYLGLCGSYAHKLPYKQWNNDDAFPKKKLYVNLLATADDLERTYDFRFLTANEANATVLKGGTPCHWFAVSGILAMDNIMGIVTYMRQKGLLDTSKYPAEQGEKAEQILSRLWQAIHSDAVVSYYEERAEMLDKVLQIFIRINSGGTKLSYSDLLLSIATAEWKEGSARELIHGFVDRLNRIGNGFRFDKDFVLKTCLVLADLSDVRFRVDNFSTGNMQIIQERWTQIETSLLAAVELLHEFGYSGETLTATNAVIPIAYYVYFNGYASSIVTAPARQDDRLRIRQWLARVLVKRTFGGQPDSLYGPLRRLIQDSPGSFPLAAIVEHFRGKRKSITFSKEELDSLLSMHYGHPLTLSILTLLYLNRLNGSFRYHVDHMHPKSKFRKSDIEGAGIIDAEEIGKVQARVNLLANLQLLEAGANIGKSDETLANWLGGKGAQRSAYELQHFVPETATADFSQFLPFYEARREMMRRELAQVLGVDLSAEAVEEEEGAEVEMEVE</sequence>
<name>A0ABP8IRG8_9BACT</name>
<dbReference type="RefSeq" id="WP_345238106.1">
    <property type="nucleotide sequence ID" value="NZ_BAABGZ010000080.1"/>
</dbReference>
<dbReference type="InterPro" id="IPR004919">
    <property type="entry name" value="GmrSD_N"/>
</dbReference>
<dbReference type="Pfam" id="PF03235">
    <property type="entry name" value="GmrSD_N"/>
    <property type="match status" value="1"/>
</dbReference>
<proteinExistence type="predicted"/>
<keyword evidence="3" id="KW-1185">Reference proteome</keyword>
<evidence type="ECO:0000313" key="2">
    <source>
        <dbReference type="EMBL" id="GAA4368797.1"/>
    </source>
</evidence>
<feature type="domain" description="GmrSD restriction endonucleases N-terminal" evidence="1">
    <location>
        <begin position="19"/>
        <end position="263"/>
    </location>
</feature>
<evidence type="ECO:0000313" key="3">
    <source>
        <dbReference type="Proteomes" id="UP001501153"/>
    </source>
</evidence>
<accession>A0ABP8IRG8</accession>
<protein>
    <submittedName>
        <fullName evidence="2">DUF262 domain-containing protein</fullName>
    </submittedName>
</protein>
<organism evidence="2 3">
    <name type="scientific">Hymenobacter saemangeumensis</name>
    <dbReference type="NCBI Taxonomy" id="1084522"/>
    <lineage>
        <taxon>Bacteria</taxon>
        <taxon>Pseudomonadati</taxon>
        <taxon>Bacteroidota</taxon>
        <taxon>Cytophagia</taxon>
        <taxon>Cytophagales</taxon>
        <taxon>Hymenobacteraceae</taxon>
        <taxon>Hymenobacter</taxon>
    </lineage>
</organism>
<dbReference type="EMBL" id="BAABGZ010000080">
    <property type="protein sequence ID" value="GAA4368797.1"/>
    <property type="molecule type" value="Genomic_DNA"/>
</dbReference>
<dbReference type="PANTHER" id="PTHR37292:SF2">
    <property type="entry name" value="DUF262 DOMAIN-CONTAINING PROTEIN"/>
    <property type="match status" value="1"/>
</dbReference>
<reference evidence="3" key="1">
    <citation type="journal article" date="2019" name="Int. J. Syst. Evol. Microbiol.">
        <title>The Global Catalogue of Microorganisms (GCM) 10K type strain sequencing project: providing services to taxonomists for standard genome sequencing and annotation.</title>
        <authorList>
            <consortium name="The Broad Institute Genomics Platform"/>
            <consortium name="The Broad Institute Genome Sequencing Center for Infectious Disease"/>
            <person name="Wu L."/>
            <person name="Ma J."/>
        </authorList>
    </citation>
    <scope>NUCLEOTIDE SEQUENCE [LARGE SCALE GENOMIC DNA]</scope>
    <source>
        <strain evidence="3">JCM 17923</strain>
    </source>
</reference>
<dbReference type="PANTHER" id="PTHR37292">
    <property type="entry name" value="VNG6097C"/>
    <property type="match status" value="1"/>
</dbReference>
<dbReference type="Proteomes" id="UP001501153">
    <property type="component" value="Unassembled WGS sequence"/>
</dbReference>
<gene>
    <name evidence="2" type="ORF">GCM10023185_41850</name>
</gene>
<comment type="caution">
    <text evidence="2">The sequence shown here is derived from an EMBL/GenBank/DDBJ whole genome shotgun (WGS) entry which is preliminary data.</text>
</comment>